<name>A0A8H6V9J3_9EURO</name>
<dbReference type="InterPro" id="IPR053175">
    <property type="entry name" value="DHMBA_Reg_Transcription_Factor"/>
</dbReference>
<keyword evidence="2" id="KW-0238">DNA-binding</keyword>
<dbReference type="Gene3D" id="4.10.240.10">
    <property type="entry name" value="Zn(2)-C6 fungal-type DNA-binding domain"/>
    <property type="match status" value="1"/>
</dbReference>
<keyword evidence="7" id="KW-1185">Reference proteome</keyword>
<organism evidence="6 7">
    <name type="scientific">Aspergillus felis</name>
    <dbReference type="NCBI Taxonomy" id="1287682"/>
    <lineage>
        <taxon>Eukaryota</taxon>
        <taxon>Fungi</taxon>
        <taxon>Dikarya</taxon>
        <taxon>Ascomycota</taxon>
        <taxon>Pezizomycotina</taxon>
        <taxon>Eurotiomycetes</taxon>
        <taxon>Eurotiomycetidae</taxon>
        <taxon>Eurotiales</taxon>
        <taxon>Aspergillaceae</taxon>
        <taxon>Aspergillus</taxon>
        <taxon>Aspergillus subgen. Fumigati</taxon>
    </lineage>
</organism>
<dbReference type="CDD" id="cd00067">
    <property type="entry name" value="GAL4"/>
    <property type="match status" value="1"/>
</dbReference>
<accession>A0A8H6V9J3</accession>
<evidence type="ECO:0000259" key="5">
    <source>
        <dbReference type="PROSITE" id="PS50048"/>
    </source>
</evidence>
<protein>
    <recommendedName>
        <fullName evidence="5">Zn(2)-C6 fungal-type domain-containing protein</fullName>
    </recommendedName>
</protein>
<dbReference type="PROSITE" id="PS50048">
    <property type="entry name" value="ZN2_CY6_FUNGAL_2"/>
    <property type="match status" value="1"/>
</dbReference>
<evidence type="ECO:0000256" key="1">
    <source>
        <dbReference type="ARBA" id="ARBA00023015"/>
    </source>
</evidence>
<dbReference type="PROSITE" id="PS00463">
    <property type="entry name" value="ZN2_CY6_FUNGAL_1"/>
    <property type="match status" value="1"/>
</dbReference>
<evidence type="ECO:0000313" key="7">
    <source>
        <dbReference type="Proteomes" id="UP000641853"/>
    </source>
</evidence>
<dbReference type="SUPFAM" id="SSF57701">
    <property type="entry name" value="Zn2/Cys6 DNA-binding domain"/>
    <property type="match status" value="1"/>
</dbReference>
<comment type="caution">
    <text evidence="6">The sequence shown here is derived from an EMBL/GenBank/DDBJ whole genome shotgun (WGS) entry which is preliminary data.</text>
</comment>
<evidence type="ECO:0000256" key="3">
    <source>
        <dbReference type="ARBA" id="ARBA00023163"/>
    </source>
</evidence>
<evidence type="ECO:0000256" key="4">
    <source>
        <dbReference type="ARBA" id="ARBA00023242"/>
    </source>
</evidence>
<dbReference type="EMBL" id="JACBAG010001848">
    <property type="protein sequence ID" value="KAF7180074.1"/>
    <property type="molecule type" value="Genomic_DNA"/>
</dbReference>
<evidence type="ECO:0000256" key="2">
    <source>
        <dbReference type="ARBA" id="ARBA00023125"/>
    </source>
</evidence>
<keyword evidence="4" id="KW-0539">Nucleus</keyword>
<dbReference type="GO" id="GO:0003677">
    <property type="term" value="F:DNA binding"/>
    <property type="evidence" value="ECO:0007669"/>
    <property type="project" value="UniProtKB-KW"/>
</dbReference>
<keyword evidence="3" id="KW-0804">Transcription</keyword>
<dbReference type="SMART" id="SM00066">
    <property type="entry name" value="GAL4"/>
    <property type="match status" value="1"/>
</dbReference>
<dbReference type="PANTHER" id="PTHR38791">
    <property type="entry name" value="ZN(II)2CYS6 TRANSCRIPTION FACTOR (EUROFUNG)-RELATED-RELATED"/>
    <property type="match status" value="1"/>
</dbReference>
<dbReference type="InterPro" id="IPR036864">
    <property type="entry name" value="Zn2-C6_fun-type_DNA-bd_sf"/>
</dbReference>
<gene>
    <name evidence="6" type="ORF">CNMCM7691_009240</name>
</gene>
<dbReference type="Proteomes" id="UP000641853">
    <property type="component" value="Unassembled WGS sequence"/>
</dbReference>
<sequence>MPKLGAPRARTSRSCENCRVVKRRCDKEVPQCGQCIRTREICPGYRDEWDLIFRDQTNHTIKRSSKTRETNGFSTTAIQLIPPSRGLDPSLEEIGLNYFLRDFVAGGLSPSRGYLNYIPTVYSADAEHPALVASMAAVGLVALASHQPELVIRARAKYSEAICLVNQALACPAESVKDSTLMSVISLGVFEHISNFESWVRHVKGAAALVVARGKSQFVRRSAILMFNQVRADITTACIQTVQPFPDDLRELQEEATKYTDRSDASWLLGVLATRCATLYAGIAKKNEDKSVLIPTSWSDFLEESIAIQSGFQYVLDILTTQEPYITIREPRGSATVISCDGQYDLYRTSWAIRLWNNSRMVEIIVCEIVCWLINKVLTEEPAYPAEGHLKLQSKLQYTMQIMSRRGAEILASVPQGLGLVSVPDADRPQGPNVSGGYMLIWNLYTVGKSPAISHQTRQWVIKQLKGISERANIAMAFQLAKDLVQIGQMMVRAASLGRIHIIAAITLMRLRRCISAPSPPGIPVASSITGPDGDAPGIYGENDEFNQDCTLYGLTPLTSSSTSATRDLHEVSLEDIERWIEAHELQRSIANSSETQQSDSNWEARFNAVDDHRALSTAAFIA</sequence>
<evidence type="ECO:0000313" key="6">
    <source>
        <dbReference type="EMBL" id="KAF7180074.1"/>
    </source>
</evidence>
<feature type="domain" description="Zn(2)-C6 fungal-type" evidence="5">
    <location>
        <begin position="14"/>
        <end position="42"/>
    </location>
</feature>
<dbReference type="GO" id="GO:0008270">
    <property type="term" value="F:zinc ion binding"/>
    <property type="evidence" value="ECO:0007669"/>
    <property type="project" value="InterPro"/>
</dbReference>
<keyword evidence="1" id="KW-0805">Transcription regulation</keyword>
<reference evidence="6" key="1">
    <citation type="submission" date="2020-06" db="EMBL/GenBank/DDBJ databases">
        <title>Draft genome sequences of strains closely related to Aspergillus parafelis and Aspergillus hiratsukae.</title>
        <authorList>
            <person name="Dos Santos R.A.C."/>
            <person name="Rivero-Menendez O."/>
            <person name="Steenwyk J.L."/>
            <person name="Mead M.E."/>
            <person name="Goldman G.H."/>
            <person name="Alastruey-Izquierdo A."/>
            <person name="Rokas A."/>
        </authorList>
    </citation>
    <scope>NUCLEOTIDE SEQUENCE</scope>
    <source>
        <strain evidence="6">CNM-CM7691</strain>
    </source>
</reference>
<dbReference type="Pfam" id="PF00172">
    <property type="entry name" value="Zn_clus"/>
    <property type="match status" value="1"/>
</dbReference>
<dbReference type="GO" id="GO:0000981">
    <property type="term" value="F:DNA-binding transcription factor activity, RNA polymerase II-specific"/>
    <property type="evidence" value="ECO:0007669"/>
    <property type="project" value="InterPro"/>
</dbReference>
<dbReference type="InterPro" id="IPR001138">
    <property type="entry name" value="Zn2Cys6_DnaBD"/>
</dbReference>
<dbReference type="AlphaFoldDB" id="A0A8H6V9J3"/>
<proteinExistence type="predicted"/>
<dbReference type="PANTHER" id="PTHR38791:SF5">
    <property type="entry name" value="TRANSCRIPTION FACTOR DBAG-RELATED"/>
    <property type="match status" value="1"/>
</dbReference>